<feature type="transmembrane region" description="Helical" evidence="6">
    <location>
        <begin position="43"/>
        <end position="68"/>
    </location>
</feature>
<dbReference type="PANTHER" id="PTHR46663">
    <property type="entry name" value="DIGUANYLATE CYCLASE DGCT-RELATED"/>
    <property type="match status" value="1"/>
</dbReference>
<dbReference type="Pfam" id="PF05231">
    <property type="entry name" value="MASE1"/>
    <property type="match status" value="1"/>
</dbReference>
<evidence type="ECO:0000313" key="10">
    <source>
        <dbReference type="Proteomes" id="UP001059950"/>
    </source>
</evidence>
<evidence type="ECO:0000313" key="9">
    <source>
        <dbReference type="EMBL" id="UTW04251.1"/>
    </source>
</evidence>
<dbReference type="SMART" id="SM00267">
    <property type="entry name" value="GGDEF"/>
    <property type="match status" value="1"/>
</dbReference>
<keyword evidence="9" id="KW-0808">Transferase</keyword>
<dbReference type="CDD" id="cd01949">
    <property type="entry name" value="GGDEF"/>
    <property type="match status" value="1"/>
</dbReference>
<organism evidence="9 10">
    <name type="scientific">Amphritea atlantica</name>
    <dbReference type="NCBI Taxonomy" id="355243"/>
    <lineage>
        <taxon>Bacteria</taxon>
        <taxon>Pseudomonadati</taxon>
        <taxon>Pseudomonadota</taxon>
        <taxon>Gammaproteobacteria</taxon>
        <taxon>Oceanospirillales</taxon>
        <taxon>Oceanospirillaceae</taxon>
        <taxon>Amphritea</taxon>
    </lineage>
</organism>
<evidence type="ECO:0000256" key="1">
    <source>
        <dbReference type="ARBA" id="ARBA00004651"/>
    </source>
</evidence>
<evidence type="ECO:0000256" key="2">
    <source>
        <dbReference type="ARBA" id="ARBA00022475"/>
    </source>
</evidence>
<evidence type="ECO:0000256" key="5">
    <source>
        <dbReference type="ARBA" id="ARBA00023136"/>
    </source>
</evidence>
<evidence type="ECO:0000259" key="7">
    <source>
        <dbReference type="PROSITE" id="PS50839"/>
    </source>
</evidence>
<sequence length="721" mass="79327">MNVQLNPVGRATYPVFLLFYIGLAFFFSSFSPQAQIVSLWPSAGVALAGCLIFGKRFLPAIFVGSLLFNSGNYLWHHGELGLPVVLTSGVIALGSVVQAWINYRVLQLRRINILDAPSYSHVAGFIGIAFLCCLISAVVGNSALNFAQSGDIALQQHWNNVLIWWIGDFLGVILVTPLMLAMFIYQPDKATWFRLLKSLSIPLFTLITAFQVAQQYIEDSVVAKTKNDFELKSEAVENILQQHMSSYLDALDSLGRRLAQAEEINPQVFSDYTRASLTHLPGFTAISWNNLIGQGESAEFEQHAQAEVDPAFKIRGQPLLPTDPLVVVEYIQPLQENRPALGFNVFSNEARKQSMLLSKATRKDTATDIIQLVQSDKDEPGFLIFSPVFKQVVAGDSSLGGLESLRGFVVGVFLVAEILNNSQIDERLDYINLYVYENDNPTDKVFGNADIMTDTAAGEGLSHLFEIEFANHKWTFNLHVSAEEVTALQVGDSLNFLIAEVLFGSLAVLIVLSAFGYHERLSRLVSLRTDELKQANAEMRRLAFYDSLTGLPNRRLFIDRVEHTIALCRRNNGSAGLLYMDLNGFKAVNDTLGHDVGDQLLMEISRRFSSVLRDSDTLARLGGDEFTLILPGSPGVADVSVIANKLTACLKEPIKLSGTELRVSNSIGVAFYPKDGANRVDLIAAADSAMYAAKKNGSTLCFYAAELSTEKAITEPVALAR</sequence>
<dbReference type="PROSITE" id="PS50839">
    <property type="entry name" value="CHASE"/>
    <property type="match status" value="1"/>
</dbReference>
<dbReference type="SUPFAM" id="SSF55073">
    <property type="entry name" value="Nucleotide cyclase"/>
    <property type="match status" value="1"/>
</dbReference>
<feature type="transmembrane region" description="Helical" evidence="6">
    <location>
        <begin position="12"/>
        <end position="31"/>
    </location>
</feature>
<name>A0ABY5GZI9_9GAMM</name>
<dbReference type="PROSITE" id="PS50887">
    <property type="entry name" value="GGDEF"/>
    <property type="match status" value="1"/>
</dbReference>
<keyword evidence="9" id="KW-0548">Nucleotidyltransferase</keyword>
<feature type="transmembrane region" description="Helical" evidence="6">
    <location>
        <begin position="162"/>
        <end position="185"/>
    </location>
</feature>
<dbReference type="InterPro" id="IPR052163">
    <property type="entry name" value="DGC-Regulatory_Protein"/>
</dbReference>
<feature type="domain" description="GGDEF" evidence="8">
    <location>
        <begin position="573"/>
        <end position="706"/>
    </location>
</feature>
<keyword evidence="5 6" id="KW-0472">Membrane</keyword>
<dbReference type="EMBL" id="CP073344">
    <property type="protein sequence ID" value="UTW04251.1"/>
    <property type="molecule type" value="Genomic_DNA"/>
</dbReference>
<evidence type="ECO:0000256" key="3">
    <source>
        <dbReference type="ARBA" id="ARBA00022692"/>
    </source>
</evidence>
<keyword evidence="4 6" id="KW-1133">Transmembrane helix</keyword>
<dbReference type="NCBIfam" id="TIGR00254">
    <property type="entry name" value="GGDEF"/>
    <property type="match status" value="1"/>
</dbReference>
<dbReference type="InterPro" id="IPR006189">
    <property type="entry name" value="CHASE_dom"/>
</dbReference>
<dbReference type="PANTHER" id="PTHR46663:SF3">
    <property type="entry name" value="SLL0267 PROTEIN"/>
    <property type="match status" value="1"/>
</dbReference>
<dbReference type="Pfam" id="PF03924">
    <property type="entry name" value="CHASE"/>
    <property type="match status" value="1"/>
</dbReference>
<dbReference type="InterPro" id="IPR042240">
    <property type="entry name" value="CHASE_sf"/>
</dbReference>
<dbReference type="InterPro" id="IPR007895">
    <property type="entry name" value="MASE1"/>
</dbReference>
<feature type="transmembrane region" description="Helical" evidence="6">
    <location>
        <begin position="122"/>
        <end position="142"/>
    </location>
</feature>
<dbReference type="InterPro" id="IPR043128">
    <property type="entry name" value="Rev_trsase/Diguanyl_cyclase"/>
</dbReference>
<protein>
    <submittedName>
        <fullName evidence="9">Diguanylate cyclase</fullName>
        <ecNumber evidence="9">2.7.7.65</ecNumber>
    </submittedName>
</protein>
<evidence type="ECO:0000256" key="6">
    <source>
        <dbReference type="SAM" id="Phobius"/>
    </source>
</evidence>
<keyword evidence="3 6" id="KW-0812">Transmembrane</keyword>
<feature type="transmembrane region" description="Helical" evidence="6">
    <location>
        <begin position="80"/>
        <end position="101"/>
    </location>
</feature>
<keyword evidence="10" id="KW-1185">Reference proteome</keyword>
<dbReference type="GO" id="GO:0052621">
    <property type="term" value="F:diguanylate cyclase activity"/>
    <property type="evidence" value="ECO:0007669"/>
    <property type="project" value="UniProtKB-EC"/>
</dbReference>
<dbReference type="EC" id="2.7.7.65" evidence="9"/>
<comment type="subcellular location">
    <subcellularLocation>
        <location evidence="1">Cell membrane</location>
        <topology evidence="1">Multi-pass membrane protein</topology>
    </subcellularLocation>
</comment>
<evidence type="ECO:0000256" key="4">
    <source>
        <dbReference type="ARBA" id="ARBA00022989"/>
    </source>
</evidence>
<feature type="domain" description="CHASE" evidence="7">
    <location>
        <begin position="260"/>
        <end position="440"/>
    </location>
</feature>
<dbReference type="SMART" id="SM01079">
    <property type="entry name" value="CHASE"/>
    <property type="match status" value="1"/>
</dbReference>
<reference evidence="9" key="1">
    <citation type="submission" date="2021-04" db="EMBL/GenBank/DDBJ databases">
        <title>Oceanospirillales bacteria with DddD are important DMSP degraders in coastal seawater.</title>
        <authorList>
            <person name="Liu J."/>
        </authorList>
    </citation>
    <scope>NUCLEOTIDE SEQUENCE</scope>
    <source>
        <strain evidence="9">GY6</strain>
    </source>
</reference>
<keyword evidence="2" id="KW-1003">Cell membrane</keyword>
<accession>A0ABY5GZI9</accession>
<dbReference type="Gene3D" id="3.30.70.270">
    <property type="match status" value="1"/>
</dbReference>
<gene>
    <name evidence="9" type="ORF">KDX31_04325</name>
</gene>
<dbReference type="Gene3D" id="3.30.450.350">
    <property type="entry name" value="CHASE domain"/>
    <property type="match status" value="1"/>
</dbReference>
<dbReference type="InterPro" id="IPR029787">
    <property type="entry name" value="Nucleotide_cyclase"/>
</dbReference>
<evidence type="ECO:0000259" key="8">
    <source>
        <dbReference type="PROSITE" id="PS50887"/>
    </source>
</evidence>
<dbReference type="Pfam" id="PF00990">
    <property type="entry name" value="GGDEF"/>
    <property type="match status" value="1"/>
</dbReference>
<proteinExistence type="predicted"/>
<dbReference type="InterPro" id="IPR000160">
    <property type="entry name" value="GGDEF_dom"/>
</dbReference>
<dbReference type="Proteomes" id="UP001059950">
    <property type="component" value="Chromosome"/>
</dbReference>